<dbReference type="PANTHER" id="PTHR33336">
    <property type="entry name" value="QUINOL MONOOXYGENASE YGIN-RELATED"/>
    <property type="match status" value="1"/>
</dbReference>
<dbReference type="Gene3D" id="3.30.70.100">
    <property type="match status" value="1"/>
</dbReference>
<dbReference type="Pfam" id="PF03992">
    <property type="entry name" value="ABM"/>
    <property type="match status" value="1"/>
</dbReference>
<dbReference type="PROSITE" id="PS51725">
    <property type="entry name" value="ABM"/>
    <property type="match status" value="1"/>
</dbReference>
<dbReference type="PANTHER" id="PTHR33336:SF1">
    <property type="entry name" value="(4S)-4-HYDROXY-5-PHOSPHONOOXYPENTANE-2,3-DIONE ISOMERASE"/>
    <property type="match status" value="1"/>
</dbReference>
<dbReference type="InterPro" id="IPR007138">
    <property type="entry name" value="ABM_dom"/>
</dbReference>
<dbReference type="SUPFAM" id="SSF54909">
    <property type="entry name" value="Dimeric alpha+beta barrel"/>
    <property type="match status" value="1"/>
</dbReference>
<dbReference type="InterPro" id="IPR011008">
    <property type="entry name" value="Dimeric_a/b-barrel"/>
</dbReference>
<dbReference type="EMBL" id="JAWJZY010000001">
    <property type="protein sequence ID" value="MEE8658059.1"/>
    <property type="molecule type" value="Genomic_DNA"/>
</dbReference>
<keyword evidence="3" id="KW-1185">Reference proteome</keyword>
<reference evidence="2 3" key="1">
    <citation type="submission" date="2023-10" db="EMBL/GenBank/DDBJ databases">
        <title>Sorlinia euscelidii gen. nov., sp. nov., an acetic acid bacteria isolated from the gut of Euscelidius variegatus emitter.</title>
        <authorList>
            <person name="Michoud G."/>
            <person name="Marasco R."/>
            <person name="Seferji K."/>
            <person name="Gonella E."/>
            <person name="Garuglieri E."/>
            <person name="Alma A."/>
            <person name="Mapelli F."/>
            <person name="Borin S."/>
            <person name="Daffonchio D."/>
            <person name="Crotti E."/>
        </authorList>
    </citation>
    <scope>NUCLEOTIDE SEQUENCE [LARGE SCALE GENOMIC DNA]</scope>
    <source>
        <strain evidence="2 3">EV16P</strain>
    </source>
</reference>
<comment type="caution">
    <text evidence="2">The sequence shown here is derived from an EMBL/GenBank/DDBJ whole genome shotgun (WGS) entry which is preliminary data.</text>
</comment>
<dbReference type="InterPro" id="IPR050744">
    <property type="entry name" value="AI-2_Isomerase_LsrG"/>
</dbReference>
<dbReference type="RefSeq" id="WP_394819006.1">
    <property type="nucleotide sequence ID" value="NZ_JAWJZY010000001.1"/>
</dbReference>
<gene>
    <name evidence="2" type="ORF">DOFOFD_03405</name>
</gene>
<organism evidence="2 3">
    <name type="scientific">Sorlinia euscelidii</name>
    <dbReference type="NCBI Taxonomy" id="3081148"/>
    <lineage>
        <taxon>Bacteria</taxon>
        <taxon>Pseudomonadati</taxon>
        <taxon>Pseudomonadota</taxon>
        <taxon>Alphaproteobacteria</taxon>
        <taxon>Acetobacterales</taxon>
        <taxon>Acetobacteraceae</taxon>
        <taxon>Sorlinia</taxon>
    </lineage>
</organism>
<evidence type="ECO:0000259" key="1">
    <source>
        <dbReference type="PROSITE" id="PS51725"/>
    </source>
</evidence>
<evidence type="ECO:0000313" key="2">
    <source>
        <dbReference type="EMBL" id="MEE8658059.1"/>
    </source>
</evidence>
<sequence length="102" mass="11700">MSKPFIVLAEFSVAPDSFDAFFELCLFDSRHSLGDEEGCLGFDVLTDNDDKSAIVLHETYKDRAAFDAHLQMPHFKKFAEALKELEVEEKYVRFFTHQAPAH</sequence>
<evidence type="ECO:0000313" key="3">
    <source>
        <dbReference type="Proteomes" id="UP001312908"/>
    </source>
</evidence>
<name>A0ABU7TZP8_9PROT</name>
<dbReference type="Proteomes" id="UP001312908">
    <property type="component" value="Unassembled WGS sequence"/>
</dbReference>
<accession>A0ABU7TZP8</accession>
<protein>
    <submittedName>
        <fullName evidence="2">ABM domain-containing protein</fullName>
    </submittedName>
</protein>
<feature type="domain" description="ABM" evidence="1">
    <location>
        <begin position="5"/>
        <end position="94"/>
    </location>
</feature>
<proteinExistence type="predicted"/>